<keyword evidence="1" id="KW-0175">Coiled coil</keyword>
<feature type="compositionally biased region" description="Polar residues" evidence="2">
    <location>
        <begin position="697"/>
        <end position="707"/>
    </location>
</feature>
<feature type="region of interest" description="Disordered" evidence="2">
    <location>
        <begin position="44"/>
        <end position="114"/>
    </location>
</feature>
<name>A0A2I2GLI9_9EURO</name>
<dbReference type="GeneID" id="36555762"/>
<dbReference type="GO" id="GO:0016579">
    <property type="term" value="P:protein deubiquitination"/>
    <property type="evidence" value="ECO:0007669"/>
    <property type="project" value="TreeGrafter"/>
</dbReference>
<dbReference type="VEuPathDB" id="FungiDB:P170DRAFT_431554"/>
<dbReference type="Gene3D" id="1.10.8.10">
    <property type="entry name" value="DNA helicase RuvA subunit, C-terminal domain"/>
    <property type="match status" value="1"/>
</dbReference>
<keyword evidence="4" id="KW-1185">Reference proteome</keyword>
<dbReference type="STRING" id="1392250.A0A2I2GLI9"/>
<dbReference type="InterPro" id="IPR055335">
    <property type="entry name" value="Ucp6/RUP1"/>
</dbReference>
<gene>
    <name evidence="3" type="ORF">P170DRAFT_431554</name>
</gene>
<dbReference type="Pfam" id="PF14555">
    <property type="entry name" value="UBA_4"/>
    <property type="match status" value="1"/>
</dbReference>
<dbReference type="PANTHER" id="PTHR39597:SF1">
    <property type="entry name" value="UBA DOMAIN-CONTAINING PROTEIN RUP1"/>
    <property type="match status" value="1"/>
</dbReference>
<proteinExistence type="predicted"/>
<feature type="compositionally biased region" description="Polar residues" evidence="2">
    <location>
        <begin position="746"/>
        <end position="762"/>
    </location>
</feature>
<dbReference type="SUPFAM" id="SSF46934">
    <property type="entry name" value="UBA-like"/>
    <property type="match status" value="1"/>
</dbReference>
<accession>A0A2I2GLI9</accession>
<dbReference type="RefSeq" id="XP_024709043.1">
    <property type="nucleotide sequence ID" value="XM_024848063.1"/>
</dbReference>
<feature type="region of interest" description="Disordered" evidence="2">
    <location>
        <begin position="685"/>
        <end position="774"/>
    </location>
</feature>
<evidence type="ECO:0000256" key="1">
    <source>
        <dbReference type="SAM" id="Coils"/>
    </source>
</evidence>
<feature type="compositionally biased region" description="Low complexity" evidence="2">
    <location>
        <begin position="98"/>
        <end position="107"/>
    </location>
</feature>
<dbReference type="PANTHER" id="PTHR39597">
    <property type="entry name" value="UBA DOMAIN-CONTAINING PROTEIN RUP1"/>
    <property type="match status" value="1"/>
</dbReference>
<reference evidence="3 4" key="1">
    <citation type="submission" date="2016-12" db="EMBL/GenBank/DDBJ databases">
        <title>The genomes of Aspergillus section Nigri reveals drivers in fungal speciation.</title>
        <authorList>
            <consortium name="DOE Joint Genome Institute"/>
            <person name="Vesth T.C."/>
            <person name="Nybo J."/>
            <person name="Theobald S."/>
            <person name="Brandl J."/>
            <person name="Frisvad J.C."/>
            <person name="Nielsen K.F."/>
            <person name="Lyhne E.K."/>
            <person name="Kogle M.E."/>
            <person name="Kuo A."/>
            <person name="Riley R."/>
            <person name="Clum A."/>
            <person name="Nolan M."/>
            <person name="Lipzen A."/>
            <person name="Salamov A."/>
            <person name="Henrissat B."/>
            <person name="Wiebenga A."/>
            <person name="De Vries R.P."/>
            <person name="Grigoriev I.V."/>
            <person name="Mortensen U.H."/>
            <person name="Andersen M.R."/>
            <person name="Baker S.E."/>
        </authorList>
    </citation>
    <scope>NUCLEOTIDE SEQUENCE [LARGE SCALE GENOMIC DNA]</scope>
    <source>
        <strain evidence="3 4">IBT 23096</strain>
    </source>
</reference>
<sequence>MTSEPTEEAIANFVSFTSASRELAVSFLKANDLNPNKAINAYFEDPTGSQLQAPVPQHDANAPSFQIEHDDDSVLGSAAFPPSRPPSSVNLRSQAQMPTPNQPNTTPSQEIQDPNKGLTLAEQEERQLQQAVAMSLNQNLGSQESGVTSAKPSNFGRATQDHYDEGAWAMTLFNSSAREIIISPDPADRKRVGDEPAFLRPTQDNLYLGGLLTILHSIPLAREALLLRSRVLSDYGHDSQWWNGQPISLPKIVTMQDVEEGNTDWDDIIHETQRLVALLDTTNRSFGSADALESLKCMSTYGSEGSISRFLETWQEAAVRADPGNQLATIFSSSAYKRPLSEYDTPIQRDFFTIDPFVEPDHGQTLYDVLDRTVWSDRPGESLDDVWLEHVAEVLTIKLESSDSSKPIDVKVPPIFYPDRYLASCRDVAREFRTQRLQVFEDVYKLETLVHRFSASKSVAHRGMNYKEVLEKAAIAAPIALTQQRANGASEAPEYSKADAERLAEELRGISRKIEDKLKELESRKEEALATLRSYSKILTEPSTSPGEPPYHKYTLRGVCTEPHVTYVLRRQATDEPRGSEADSEWQWWRISFSIEDAKARQAEMNHDGNTGSKDADVVGYTARKVREIEVLKAAREESKTVLLVYAHDHAMNMQNEPAPPPLQEFVHIDNKAFDAEFQESGATEIVARERDPDLTADTNPPDTSMQTDEHSQASVNVFDYQVGGFGRETGPEQEMQERGGRPLLSRSNTAGLAQPTQNPQSGWDEISEAKVAP</sequence>
<dbReference type="OrthoDB" id="4489171at2759"/>
<feature type="coiled-coil region" evidence="1">
    <location>
        <begin position="497"/>
        <end position="538"/>
    </location>
</feature>
<dbReference type="Proteomes" id="UP000234275">
    <property type="component" value="Unassembled WGS sequence"/>
</dbReference>
<dbReference type="EMBL" id="MSFO01000001">
    <property type="protein sequence ID" value="PLB53741.1"/>
    <property type="molecule type" value="Genomic_DNA"/>
</dbReference>
<dbReference type="InterPro" id="IPR009060">
    <property type="entry name" value="UBA-like_sf"/>
</dbReference>
<dbReference type="AlphaFoldDB" id="A0A2I2GLI9"/>
<evidence type="ECO:0000256" key="2">
    <source>
        <dbReference type="SAM" id="MobiDB-lite"/>
    </source>
</evidence>
<comment type="caution">
    <text evidence="3">The sequence shown here is derived from an EMBL/GenBank/DDBJ whole genome shotgun (WGS) entry which is preliminary data.</text>
</comment>
<evidence type="ECO:0000313" key="3">
    <source>
        <dbReference type="EMBL" id="PLB53741.1"/>
    </source>
</evidence>
<dbReference type="GO" id="GO:0005829">
    <property type="term" value="C:cytosol"/>
    <property type="evidence" value="ECO:0007669"/>
    <property type="project" value="TreeGrafter"/>
</dbReference>
<dbReference type="GO" id="GO:0005634">
    <property type="term" value="C:nucleus"/>
    <property type="evidence" value="ECO:0007669"/>
    <property type="project" value="TreeGrafter"/>
</dbReference>
<protein>
    <submittedName>
        <fullName evidence="3">Ubiquitin interaction motif protein</fullName>
    </submittedName>
</protein>
<organism evidence="3 4">
    <name type="scientific">Aspergillus steynii IBT 23096</name>
    <dbReference type="NCBI Taxonomy" id="1392250"/>
    <lineage>
        <taxon>Eukaryota</taxon>
        <taxon>Fungi</taxon>
        <taxon>Dikarya</taxon>
        <taxon>Ascomycota</taxon>
        <taxon>Pezizomycotina</taxon>
        <taxon>Eurotiomycetes</taxon>
        <taxon>Eurotiomycetidae</taxon>
        <taxon>Eurotiales</taxon>
        <taxon>Aspergillaceae</taxon>
        <taxon>Aspergillus</taxon>
        <taxon>Aspergillus subgen. Circumdati</taxon>
    </lineage>
</organism>
<evidence type="ECO:0000313" key="4">
    <source>
        <dbReference type="Proteomes" id="UP000234275"/>
    </source>
</evidence>